<reference evidence="9 10" key="1">
    <citation type="journal article" date="2022" name="Res Sq">
        <title>Evolution of multicellular longitudinally dividing oral cavity symbionts (Neisseriaceae).</title>
        <authorList>
            <person name="Nyongesa S."/>
            <person name="Weber P."/>
            <person name="Bernet E."/>
            <person name="Pullido F."/>
            <person name="Nieckarz M."/>
            <person name="Delaby M."/>
            <person name="Nieves C."/>
            <person name="Viehboeck T."/>
            <person name="Krause N."/>
            <person name="Rivera-Millot A."/>
            <person name="Nakamura A."/>
            <person name="Vischer N."/>
            <person name="VanNieuwenhze M."/>
            <person name="Brun Y."/>
            <person name="Cava F."/>
            <person name="Bulgheresi S."/>
            <person name="Veyrier F."/>
        </authorList>
    </citation>
    <scope>NUCLEOTIDE SEQUENCE [LARGE SCALE GENOMIC DNA]</scope>
    <source>
        <strain evidence="9 10">SN4</strain>
    </source>
</reference>
<dbReference type="NCBIfam" id="NF000949">
    <property type="entry name" value="PRK00095.1-2"/>
    <property type="match status" value="1"/>
</dbReference>
<dbReference type="InterPro" id="IPR037198">
    <property type="entry name" value="MutL_C_sf"/>
</dbReference>
<dbReference type="InterPro" id="IPR013507">
    <property type="entry name" value="DNA_mismatch_S5_2-like"/>
</dbReference>
<dbReference type="InterPro" id="IPR014790">
    <property type="entry name" value="MutL_C"/>
</dbReference>
<dbReference type="InterPro" id="IPR014762">
    <property type="entry name" value="DNA_mismatch_repair_CS"/>
</dbReference>
<keyword evidence="9" id="KW-0255">Endonuclease</keyword>
<dbReference type="PANTHER" id="PTHR10073:SF12">
    <property type="entry name" value="DNA MISMATCH REPAIR PROTEIN MLH1"/>
    <property type="match status" value="1"/>
</dbReference>
<dbReference type="InterPro" id="IPR038973">
    <property type="entry name" value="MutL/Mlh/Pms-like"/>
</dbReference>
<dbReference type="InterPro" id="IPR020568">
    <property type="entry name" value="Ribosomal_Su5_D2-typ_SF"/>
</dbReference>
<comment type="similarity">
    <text evidence="1 5">Belongs to the DNA mismatch repair MutL/HexB family.</text>
</comment>
<evidence type="ECO:0000313" key="9">
    <source>
        <dbReference type="EMBL" id="UOO88569.1"/>
    </source>
</evidence>
<dbReference type="Gene3D" id="3.30.1370.100">
    <property type="entry name" value="MutL, C-terminal domain, regulatory subdomain"/>
    <property type="match status" value="1"/>
</dbReference>
<evidence type="ECO:0000313" key="10">
    <source>
        <dbReference type="Proteomes" id="UP000832011"/>
    </source>
</evidence>
<dbReference type="HAMAP" id="MF_00149">
    <property type="entry name" value="DNA_mis_repair"/>
    <property type="match status" value="1"/>
</dbReference>
<evidence type="ECO:0000256" key="5">
    <source>
        <dbReference type="HAMAP-Rule" id="MF_00149"/>
    </source>
</evidence>
<dbReference type="CDD" id="cd16926">
    <property type="entry name" value="HATPase_MutL-MLH-PMS-like"/>
    <property type="match status" value="1"/>
</dbReference>
<dbReference type="Gene3D" id="3.30.230.10">
    <property type="match status" value="1"/>
</dbReference>
<dbReference type="InterPro" id="IPR042121">
    <property type="entry name" value="MutL_C_regsub"/>
</dbReference>
<dbReference type="SUPFAM" id="SSF54211">
    <property type="entry name" value="Ribosomal protein S5 domain 2-like"/>
    <property type="match status" value="1"/>
</dbReference>
<keyword evidence="9" id="KW-0540">Nuclease</keyword>
<dbReference type="PANTHER" id="PTHR10073">
    <property type="entry name" value="DNA MISMATCH REPAIR PROTEIN MLH, PMS, MUTL"/>
    <property type="match status" value="1"/>
</dbReference>
<feature type="region of interest" description="Disordered" evidence="6">
    <location>
        <begin position="352"/>
        <end position="391"/>
    </location>
</feature>
<keyword evidence="9" id="KW-0378">Hydrolase</keyword>
<dbReference type="EMBL" id="CP091511">
    <property type="protein sequence ID" value="UOO88569.1"/>
    <property type="molecule type" value="Genomic_DNA"/>
</dbReference>
<feature type="domain" description="DNA mismatch repair protein S5" evidence="8">
    <location>
        <begin position="209"/>
        <end position="327"/>
    </location>
</feature>
<dbReference type="NCBIfam" id="TIGR00585">
    <property type="entry name" value="mutl"/>
    <property type="match status" value="1"/>
</dbReference>
<dbReference type="SUPFAM" id="SSF55874">
    <property type="entry name" value="ATPase domain of HSP90 chaperone/DNA topoisomerase II/histidine kinase"/>
    <property type="match status" value="1"/>
</dbReference>
<dbReference type="InterPro" id="IPR020667">
    <property type="entry name" value="DNA_mismatch_repair_MutL"/>
</dbReference>
<sequence length="645" mass="69440">MTQRILALPDHLVNQIAAGEVVERPANAVKEILENALDAGATKIDIALQQGGIKHIRISDNGSGIDADDLALALHRHATSKIRSLGDLESVASMGFRGEGLASIAAISRLSLSSRPADAAHAMSVTAIDGVVHAPTAIAHGLGTTVEVADIYFNTPARRKFLKSDSTEWAHCLVAIERIALSRPDVAFTVTHNQKSVYQLPAQNLSERMAAIVGQDFADAALSIDGDNGLMHIHGFIAKPTYSKGKADKQFVFVNGRFVRDKIVLHAVKQAYQDVLHLALTPAFVLNIALPPEQVDVNVHPTKSEVRFRDSQSIHRLVFHALHQALAQTDATHTESVNNAGKILQQVLHTPAPTQPTQNRFDWSGARSPSNESATARTHTPVGSYASGSSRPLSLRESQAALDTYAQLYQQPNKDLADLQAAYGSTTSTDTAVSSDVSAADNSVDTLADSDNEHPLGYALAQLLGIYILAQSADGLILVDMHAAHERVTYEKLKRQRDAGQLATQQLLLPHSFAASAMEVASVEQFQDELADWGLELSPLGTSIAIRAVPVLLARGNVEALVRDLLAELAQVGNSDALLAAENQLLATMACHGSVRAGRQLTLPEMNALLRDMEQTPRANQCNHGRPTWVKLKLSDLDALFLRGQ</sequence>
<dbReference type="RefSeq" id="WP_058357743.1">
    <property type="nucleotide sequence ID" value="NZ_CABKVG010000010.1"/>
</dbReference>
<keyword evidence="4 5" id="KW-0234">DNA repair</keyword>
<dbReference type="PROSITE" id="PS00058">
    <property type="entry name" value="DNA_MISMATCH_REPAIR_1"/>
    <property type="match status" value="1"/>
</dbReference>
<dbReference type="SUPFAM" id="SSF118116">
    <property type="entry name" value="DNA mismatch repair protein MutL"/>
    <property type="match status" value="1"/>
</dbReference>
<evidence type="ECO:0000259" key="7">
    <source>
        <dbReference type="SMART" id="SM00853"/>
    </source>
</evidence>
<dbReference type="CDD" id="cd03482">
    <property type="entry name" value="MutL_Trans_MutL"/>
    <property type="match status" value="1"/>
</dbReference>
<dbReference type="Pfam" id="PF13589">
    <property type="entry name" value="HATPase_c_3"/>
    <property type="match status" value="1"/>
</dbReference>
<dbReference type="InterPro" id="IPR014721">
    <property type="entry name" value="Ribsml_uS5_D2-typ_fold_subgr"/>
</dbReference>
<protein>
    <recommendedName>
        <fullName evidence="2 5">DNA mismatch repair protein MutL</fullName>
    </recommendedName>
</protein>
<accession>A0ABY4DYG9</accession>
<organism evidence="9 10">
    <name type="scientific">Vitreoscilla massiliensis</name>
    <dbReference type="NCBI Taxonomy" id="1689272"/>
    <lineage>
        <taxon>Bacteria</taxon>
        <taxon>Pseudomonadati</taxon>
        <taxon>Pseudomonadota</taxon>
        <taxon>Betaproteobacteria</taxon>
        <taxon>Neisseriales</taxon>
        <taxon>Neisseriaceae</taxon>
        <taxon>Vitreoscilla</taxon>
    </lineage>
</organism>
<evidence type="ECO:0000256" key="3">
    <source>
        <dbReference type="ARBA" id="ARBA00022763"/>
    </source>
</evidence>
<evidence type="ECO:0000256" key="6">
    <source>
        <dbReference type="SAM" id="MobiDB-lite"/>
    </source>
</evidence>
<evidence type="ECO:0000256" key="2">
    <source>
        <dbReference type="ARBA" id="ARBA00021975"/>
    </source>
</evidence>
<dbReference type="InterPro" id="IPR036890">
    <property type="entry name" value="HATPase_C_sf"/>
</dbReference>
<dbReference type="SMART" id="SM00853">
    <property type="entry name" value="MutL_C"/>
    <property type="match status" value="1"/>
</dbReference>
<dbReference type="SMART" id="SM01340">
    <property type="entry name" value="DNA_mis_repair"/>
    <property type="match status" value="1"/>
</dbReference>
<feature type="compositionally biased region" description="Polar residues" evidence="6">
    <location>
        <begin position="355"/>
        <end position="378"/>
    </location>
</feature>
<keyword evidence="10" id="KW-1185">Reference proteome</keyword>
<gene>
    <name evidence="5 9" type="primary">mutL</name>
    <name evidence="9" type="ORF">LVJ82_14005</name>
</gene>
<evidence type="ECO:0000256" key="1">
    <source>
        <dbReference type="ARBA" id="ARBA00006082"/>
    </source>
</evidence>
<dbReference type="InterPro" id="IPR042120">
    <property type="entry name" value="MutL_C_dimsub"/>
</dbReference>
<dbReference type="InterPro" id="IPR002099">
    <property type="entry name" value="MutL/Mlh/PMS"/>
</dbReference>
<dbReference type="Gene3D" id="3.30.565.10">
    <property type="entry name" value="Histidine kinase-like ATPase, C-terminal domain"/>
    <property type="match status" value="1"/>
</dbReference>
<feature type="domain" description="MutL C-terminal dimerisation" evidence="7">
    <location>
        <begin position="459"/>
        <end position="601"/>
    </location>
</feature>
<dbReference type="Proteomes" id="UP000832011">
    <property type="component" value="Chromosome"/>
</dbReference>
<keyword evidence="3 5" id="KW-0227">DNA damage</keyword>
<comment type="function">
    <text evidence="5">This protein is involved in the repair of mismatches in DNA. It is required for dam-dependent methyl-directed DNA mismatch repair. May act as a 'molecular matchmaker', a protein that promotes the formation of a stable complex between two or more DNA-binding proteins in an ATP-dependent manner without itself being part of a final effector complex.</text>
</comment>
<evidence type="ECO:0000259" key="8">
    <source>
        <dbReference type="SMART" id="SM01340"/>
    </source>
</evidence>
<dbReference type="Gene3D" id="3.30.1540.20">
    <property type="entry name" value="MutL, C-terminal domain, dimerisation subdomain"/>
    <property type="match status" value="1"/>
</dbReference>
<dbReference type="GO" id="GO:0004519">
    <property type="term" value="F:endonuclease activity"/>
    <property type="evidence" value="ECO:0007669"/>
    <property type="project" value="UniProtKB-KW"/>
</dbReference>
<name>A0ABY4DYG9_9NEIS</name>
<evidence type="ECO:0000256" key="4">
    <source>
        <dbReference type="ARBA" id="ARBA00023204"/>
    </source>
</evidence>
<dbReference type="Pfam" id="PF01119">
    <property type="entry name" value="DNA_mis_repair"/>
    <property type="match status" value="1"/>
</dbReference>
<proteinExistence type="inferred from homology"/>
<dbReference type="Pfam" id="PF08676">
    <property type="entry name" value="MutL_C"/>
    <property type="match status" value="1"/>
</dbReference>